<dbReference type="VEuPathDB" id="FungiDB:CPAG_04999"/>
<dbReference type="EMBL" id="DS268111">
    <property type="protein sequence ID" value="KMM68675.1"/>
    <property type="molecule type" value="Genomic_DNA"/>
</dbReference>
<feature type="compositionally biased region" description="Basic and acidic residues" evidence="1">
    <location>
        <begin position="258"/>
        <end position="271"/>
    </location>
</feature>
<accession>A0A0J6FH62</accession>
<dbReference type="AlphaFoldDB" id="A0A0J6FH62"/>
<evidence type="ECO:0000313" key="3">
    <source>
        <dbReference type="EMBL" id="KMM68675.1"/>
    </source>
</evidence>
<dbReference type="PANTHER" id="PTHR13265:SF0">
    <property type="entry name" value="HPR1"/>
    <property type="match status" value="1"/>
</dbReference>
<dbReference type="Pfam" id="PF11957">
    <property type="entry name" value="efThoc1"/>
    <property type="match status" value="1"/>
</dbReference>
<dbReference type="Proteomes" id="UP000054567">
    <property type="component" value="Unassembled WGS sequence"/>
</dbReference>
<dbReference type="PANTHER" id="PTHR13265">
    <property type="entry name" value="THO COMPLEX SUBUNIT 1"/>
    <property type="match status" value="1"/>
</dbReference>
<dbReference type="GO" id="GO:0006406">
    <property type="term" value="P:mRNA export from nucleus"/>
    <property type="evidence" value="ECO:0007669"/>
    <property type="project" value="TreeGrafter"/>
</dbReference>
<name>A0A0J6FH62_COCPO</name>
<feature type="compositionally biased region" description="Polar residues" evidence="1">
    <location>
        <begin position="235"/>
        <end position="252"/>
    </location>
</feature>
<dbReference type="EMBL" id="DS268111">
    <property type="protein sequence ID" value="KMM68674.1"/>
    <property type="molecule type" value="Genomic_DNA"/>
</dbReference>
<reference evidence="4" key="3">
    <citation type="journal article" date="2010" name="Genome Res.">
        <title>Population genomic sequencing of Coccidioides fungi reveals recent hybridization and transposon control.</title>
        <authorList>
            <person name="Neafsey D.E."/>
            <person name="Barker B.M."/>
            <person name="Sharpton T.J."/>
            <person name="Stajich J.E."/>
            <person name="Park D.J."/>
            <person name="Whiston E."/>
            <person name="Hung C.-Y."/>
            <person name="McMahan C."/>
            <person name="White J."/>
            <person name="Sykes S."/>
            <person name="Heiman D."/>
            <person name="Young S."/>
            <person name="Zeng Q."/>
            <person name="Abouelleil A."/>
            <person name="Aftuck L."/>
            <person name="Bessette D."/>
            <person name="Brown A."/>
            <person name="FitzGerald M."/>
            <person name="Lui A."/>
            <person name="Macdonald J.P."/>
            <person name="Priest M."/>
            <person name="Orbach M.J."/>
            <person name="Galgiani J.N."/>
            <person name="Kirkland T.N."/>
            <person name="Cole G.T."/>
            <person name="Birren B.W."/>
            <person name="Henn M.R."/>
            <person name="Taylor J.W."/>
            <person name="Rounsley S.D."/>
        </authorList>
    </citation>
    <scope>NUCLEOTIDE SEQUENCE [LARGE SCALE GENOMIC DNA]</scope>
    <source>
        <strain evidence="4">RMSCC 3488</strain>
    </source>
</reference>
<feature type="compositionally biased region" description="Basic and acidic residues" evidence="1">
    <location>
        <begin position="225"/>
        <end position="234"/>
    </location>
</feature>
<feature type="region of interest" description="Disordered" evidence="1">
    <location>
        <begin position="221"/>
        <end position="271"/>
    </location>
</feature>
<feature type="region of interest" description="Disordered" evidence="1">
    <location>
        <begin position="590"/>
        <end position="631"/>
    </location>
</feature>
<sequence length="631" mass="71388">MAVGDIRAVQIYRRRVQVLLDRATKVKQGSEIEPSITESDLGDAINEVDDGEEEALKNQSSQPAYAAVETAFREKFYHLLATTSINKPEFVHMWNLLDVVSIFSDNERCEPGLIFWLIEELLDSQTIDGCRKVFDYLESRRERNTAKHFKQKSLIILRSCNELLRRLSRAEDTVFCGRVFIFLFQSFPLGDKSSVNLRGEYHTENVTTFDEPPKHIAANEDADDVEMKDAEAQKPSDNSSKTDAAASSQGGSVSPEIDGQRSKQSTDHQAEDTSIDMDALYPVFWGLQANFSAPTRLFDHEHFASFKKGLESTISSFQKVSIDLEKRGMTKGSEETSRRGLKRKRGETGPETANTFNPKYLTSRDLFELEVNDVAFRRHILVQSLILLDFLISLSPKAKAKLADATNKSVLYGYVLSDEDAKWANQMKSSIASYLQQGLDGKFYYRMVDTVLTRDKNWVRWKAEGCPPIEKPPIQIQDYLDTQSSTTKLTTNKRLRATPLGSLDLKFLSEEANLGNLDRLMEPDRFRNPGAESYMRGITDDEFNLDMAQNSDEKEEAAKAKASKIWRVLRLSSRSKLNRFDKIEDGRNLKILFENPPPPEKAVAEAEDGADGHKDDSVKNPPTKENDAVTE</sequence>
<evidence type="ECO:0000313" key="2">
    <source>
        <dbReference type="EMBL" id="KMM68674.1"/>
    </source>
</evidence>
<protein>
    <submittedName>
        <fullName evidence="2 3">Tho complex subunit protein 1</fullName>
    </submittedName>
</protein>
<reference evidence="4" key="2">
    <citation type="journal article" date="2009" name="Genome Res.">
        <title>Comparative genomic analyses of the human fungal pathogens Coccidioides and their relatives.</title>
        <authorList>
            <person name="Sharpton T.J."/>
            <person name="Stajich J.E."/>
            <person name="Rounsley S.D."/>
            <person name="Gardner M.J."/>
            <person name="Wortman J.R."/>
            <person name="Jordar V.S."/>
            <person name="Maiti R."/>
            <person name="Kodira C.D."/>
            <person name="Neafsey D.E."/>
            <person name="Zeng Q."/>
            <person name="Hung C.-Y."/>
            <person name="McMahan C."/>
            <person name="Muszewska A."/>
            <person name="Grynberg M."/>
            <person name="Mandel M.A."/>
            <person name="Kellner E.M."/>
            <person name="Barker B.M."/>
            <person name="Galgiani J.N."/>
            <person name="Orbach M.J."/>
            <person name="Kirkland T.N."/>
            <person name="Cole G.T."/>
            <person name="Henn M.R."/>
            <person name="Birren B.W."/>
            <person name="Taylor J.W."/>
        </authorList>
    </citation>
    <scope>NUCLEOTIDE SEQUENCE [LARGE SCALE GENOMIC DNA]</scope>
    <source>
        <strain evidence="4">RMSCC 3488</strain>
    </source>
</reference>
<dbReference type="InterPro" id="IPR021861">
    <property type="entry name" value="THO_THOC1"/>
</dbReference>
<organism evidence="3 4">
    <name type="scientific">Coccidioides posadasii RMSCC 3488</name>
    <dbReference type="NCBI Taxonomy" id="454284"/>
    <lineage>
        <taxon>Eukaryota</taxon>
        <taxon>Fungi</taxon>
        <taxon>Dikarya</taxon>
        <taxon>Ascomycota</taxon>
        <taxon>Pezizomycotina</taxon>
        <taxon>Eurotiomycetes</taxon>
        <taxon>Eurotiomycetidae</taxon>
        <taxon>Onygenales</taxon>
        <taxon>Onygenaceae</taxon>
        <taxon>Coccidioides</taxon>
    </lineage>
</organism>
<proteinExistence type="predicted"/>
<gene>
    <name evidence="3" type="ORF">CPAG_04999</name>
</gene>
<feature type="compositionally biased region" description="Basic and acidic residues" evidence="1">
    <location>
        <begin position="327"/>
        <end position="338"/>
    </location>
</feature>
<feature type="compositionally biased region" description="Basic and acidic residues" evidence="1">
    <location>
        <begin position="610"/>
        <end position="631"/>
    </location>
</feature>
<reference evidence="3 4" key="1">
    <citation type="submission" date="2007-06" db="EMBL/GenBank/DDBJ databases">
        <title>The Genome Sequence of Coccidioides posadasii RMSCC_3488.</title>
        <authorList>
            <consortium name="Coccidioides Genome Resources Consortium"/>
            <consortium name="The Broad Institute Genome Sequencing Platform"/>
            <person name="Henn M.R."/>
            <person name="Sykes S."/>
            <person name="Young S."/>
            <person name="Jaffe D."/>
            <person name="Berlin A."/>
            <person name="Alvarez P."/>
            <person name="Butler J."/>
            <person name="Gnerre S."/>
            <person name="Grabherr M."/>
            <person name="Mauceli E."/>
            <person name="Brockman W."/>
            <person name="Kodira C."/>
            <person name="Alvarado L."/>
            <person name="Zeng Q."/>
            <person name="Crawford M."/>
            <person name="Antoine C."/>
            <person name="Devon K."/>
            <person name="Galgiani J."/>
            <person name="Orsborn K."/>
            <person name="Lewis M.L."/>
            <person name="Nusbaum C."/>
            <person name="Galagan J."/>
            <person name="Birren B."/>
        </authorList>
    </citation>
    <scope>NUCLEOTIDE SEQUENCE [LARGE SCALE GENOMIC DNA]</scope>
    <source>
        <strain evidence="3 4">RMSCC 3488</strain>
    </source>
</reference>
<feature type="region of interest" description="Disordered" evidence="1">
    <location>
        <begin position="327"/>
        <end position="355"/>
    </location>
</feature>
<dbReference type="GO" id="GO:0000445">
    <property type="term" value="C:THO complex part of transcription export complex"/>
    <property type="evidence" value="ECO:0007669"/>
    <property type="project" value="TreeGrafter"/>
</dbReference>
<evidence type="ECO:0000256" key="1">
    <source>
        <dbReference type="SAM" id="MobiDB-lite"/>
    </source>
</evidence>
<dbReference type="OrthoDB" id="10257415at2759"/>
<evidence type="ECO:0000313" key="4">
    <source>
        <dbReference type="Proteomes" id="UP000054567"/>
    </source>
</evidence>